<name>A0ABS2EBQ2_9FIRM</name>
<feature type="binding site" evidence="11">
    <location>
        <position position="378"/>
    </location>
    <ligand>
        <name>(2R)-2-phosphoglycerate</name>
        <dbReference type="ChEBI" id="CHEBI:58289"/>
    </ligand>
</feature>
<keyword evidence="7 11" id="KW-0460">Magnesium</keyword>
<dbReference type="InterPro" id="IPR036849">
    <property type="entry name" value="Enolase-like_C_sf"/>
</dbReference>
<dbReference type="SMART" id="SM01192">
    <property type="entry name" value="Enolase_C"/>
    <property type="match status" value="1"/>
</dbReference>
<feature type="binding site" evidence="11">
    <location>
        <position position="348"/>
    </location>
    <ligand>
        <name>(2R)-2-phosphoglycerate</name>
        <dbReference type="ChEBI" id="CHEBI:58289"/>
    </ligand>
</feature>
<dbReference type="InterPro" id="IPR029017">
    <property type="entry name" value="Enolase-like_N"/>
</dbReference>
<evidence type="ECO:0000256" key="6">
    <source>
        <dbReference type="ARBA" id="ARBA00022723"/>
    </source>
</evidence>
<dbReference type="SUPFAM" id="SSF54826">
    <property type="entry name" value="Enolase N-terminal domain-like"/>
    <property type="match status" value="1"/>
</dbReference>
<dbReference type="SUPFAM" id="SSF51604">
    <property type="entry name" value="Enolase C-terminal domain-like"/>
    <property type="match status" value="1"/>
</dbReference>
<feature type="active site" description="Proton donor" evidence="11">
    <location>
        <position position="208"/>
    </location>
</feature>
<dbReference type="EMBL" id="JACLYY010000015">
    <property type="protein sequence ID" value="MBM6739066.1"/>
    <property type="molecule type" value="Genomic_DNA"/>
</dbReference>
<reference evidence="14 15" key="1">
    <citation type="journal article" date="2021" name="Sci. Rep.">
        <title>The distribution of antibiotic resistance genes in chicken gut microbiota commensals.</title>
        <authorList>
            <person name="Juricova H."/>
            <person name="Matiasovicova J."/>
            <person name="Kubasova T."/>
            <person name="Cejkova D."/>
            <person name="Rychlik I."/>
        </authorList>
    </citation>
    <scope>NUCLEOTIDE SEQUENCE [LARGE SCALE GENOMIC DNA]</scope>
    <source>
        <strain evidence="14 15">An773</strain>
    </source>
</reference>
<dbReference type="Pfam" id="PF00113">
    <property type="entry name" value="Enolase_C"/>
    <property type="match status" value="1"/>
</dbReference>
<feature type="active site" description="Proton acceptor" evidence="11">
    <location>
        <position position="348"/>
    </location>
</feature>
<comment type="caution">
    <text evidence="14">The sequence shown here is derived from an EMBL/GenBank/DDBJ whole genome shotgun (WGS) entry which is preliminary data.</text>
</comment>
<evidence type="ECO:0000313" key="14">
    <source>
        <dbReference type="EMBL" id="MBM6739066.1"/>
    </source>
</evidence>
<evidence type="ECO:0000259" key="12">
    <source>
        <dbReference type="SMART" id="SM01192"/>
    </source>
</evidence>
<dbReference type="InterPro" id="IPR020811">
    <property type="entry name" value="Enolase_N"/>
</dbReference>
<protein>
    <recommendedName>
        <fullName evidence="4 11">Enolase</fullName>
        <ecNumber evidence="3 11">4.2.1.11</ecNumber>
    </recommendedName>
    <alternativeName>
        <fullName evidence="11">2-phospho-D-glycerate hydro-lyase</fullName>
    </alternativeName>
    <alternativeName>
        <fullName evidence="11">2-phosphoglycerate dehydratase</fullName>
    </alternativeName>
</protein>
<dbReference type="InterPro" id="IPR000941">
    <property type="entry name" value="Enolase"/>
</dbReference>
<evidence type="ECO:0000256" key="8">
    <source>
        <dbReference type="ARBA" id="ARBA00023152"/>
    </source>
</evidence>
<comment type="subcellular location">
    <subcellularLocation>
        <location evidence="11">Cytoplasm</location>
    </subcellularLocation>
    <subcellularLocation>
        <location evidence="11">Secreted</location>
    </subcellularLocation>
    <subcellularLocation>
        <location evidence="11">Cell surface</location>
    </subcellularLocation>
    <text evidence="11">Fractions of enolase are present in both the cytoplasm and on the cell surface.</text>
</comment>
<feature type="binding site" evidence="11">
    <location>
        <position position="296"/>
    </location>
    <ligand>
        <name>Mg(2+)</name>
        <dbReference type="ChEBI" id="CHEBI:18420"/>
    </ligand>
</feature>
<gene>
    <name evidence="11 14" type="primary">eno</name>
    <name evidence="14" type="ORF">H7U36_13335</name>
</gene>
<sequence length="430" mass="47417">MFYQYLPITDVYAREIIDSRGNPTIEVEVLADGKYVGRASVPSGASTGKYEAVELRDGEERYGGKGVERAVDNVNARIAPELVGKNVLEQIQIDQLLTRLDGTENKRNLGANAILGVSMAVARAAAEALRLPLYAYLGGVHARTLPVPMMNIMNGGRHADNTIDIQEFMIMPCGACCFRDGLRMCAEVYQHLRGLLKKHGYSTAVGDEGGFAPNMKDAGEALGFIQEAIQSAGYMPGEDVRIALDVAASELYDRKLKKYVFEGESRMHGYKVTRSVEELIDYYEELAGDYPVVSIEDPLDEEDWDGWELLTARLERDMQLVGDDLFVTNTKRLRKGIDRDVANAILIKVNQIGTLTEAFDAIETARNAGYRTIISHRSGETEDSVIADIAVAFNAGQIKTGAPCRAERTAKYNQLLRIEEKLGEAARYGS</sequence>
<dbReference type="SFLD" id="SFLDG00178">
    <property type="entry name" value="enolase"/>
    <property type="match status" value="1"/>
</dbReference>
<comment type="catalytic activity">
    <reaction evidence="10">
        <text>(2R)-2-phosphoglycerate = phosphoenolpyruvate + H2O</text>
        <dbReference type="Rhea" id="RHEA:10164"/>
        <dbReference type="ChEBI" id="CHEBI:15377"/>
        <dbReference type="ChEBI" id="CHEBI:58289"/>
        <dbReference type="ChEBI" id="CHEBI:58702"/>
        <dbReference type="EC" id="4.2.1.11"/>
    </reaction>
    <physiologicalReaction direction="left-to-right" evidence="10">
        <dbReference type="Rhea" id="RHEA:10165"/>
    </physiologicalReaction>
</comment>
<evidence type="ECO:0000256" key="1">
    <source>
        <dbReference type="ARBA" id="ARBA00005031"/>
    </source>
</evidence>
<dbReference type="EC" id="4.2.1.11" evidence="3 11"/>
<evidence type="ECO:0000256" key="3">
    <source>
        <dbReference type="ARBA" id="ARBA00012058"/>
    </source>
</evidence>
<feature type="domain" description="Enolase N-terminal" evidence="13">
    <location>
        <begin position="8"/>
        <end position="137"/>
    </location>
</feature>
<evidence type="ECO:0000313" key="15">
    <source>
        <dbReference type="Proteomes" id="UP000716906"/>
    </source>
</evidence>
<evidence type="ECO:0000256" key="2">
    <source>
        <dbReference type="ARBA" id="ARBA00009604"/>
    </source>
</evidence>
<feature type="domain" description="Enolase C-terminal TIM barrel" evidence="12">
    <location>
        <begin position="142"/>
        <end position="430"/>
    </location>
</feature>
<dbReference type="PIRSF" id="PIRSF001400">
    <property type="entry name" value="Enolase"/>
    <property type="match status" value="1"/>
</dbReference>
<feature type="binding site" evidence="11">
    <location>
        <position position="399"/>
    </location>
    <ligand>
        <name>(2R)-2-phosphoglycerate</name>
        <dbReference type="ChEBI" id="CHEBI:58289"/>
    </ligand>
</feature>
<organism evidence="14 15">
    <name type="scientific">Faecalicatena fissicatena</name>
    <dbReference type="NCBI Taxonomy" id="290055"/>
    <lineage>
        <taxon>Bacteria</taxon>
        <taxon>Bacillati</taxon>
        <taxon>Bacillota</taxon>
        <taxon>Clostridia</taxon>
        <taxon>Lachnospirales</taxon>
        <taxon>Lachnospiraceae</taxon>
        <taxon>Faecalicatena</taxon>
    </lineage>
</organism>
<dbReference type="PROSITE" id="PS00164">
    <property type="entry name" value="ENOLASE"/>
    <property type="match status" value="1"/>
</dbReference>
<keyword evidence="5 11" id="KW-0964">Secreted</keyword>
<evidence type="ECO:0000259" key="13">
    <source>
        <dbReference type="SMART" id="SM01193"/>
    </source>
</evidence>
<dbReference type="Gene3D" id="3.20.20.120">
    <property type="entry name" value="Enolase-like C-terminal domain"/>
    <property type="match status" value="1"/>
</dbReference>
<evidence type="ECO:0000256" key="5">
    <source>
        <dbReference type="ARBA" id="ARBA00022525"/>
    </source>
</evidence>
<comment type="similarity">
    <text evidence="2 11">Belongs to the enolase family.</text>
</comment>
<keyword evidence="6 11" id="KW-0479">Metal-binding</keyword>
<proteinExistence type="inferred from homology"/>
<feature type="binding site" evidence="11">
    <location>
        <position position="245"/>
    </location>
    <ligand>
        <name>Mg(2+)</name>
        <dbReference type="ChEBI" id="CHEBI:18420"/>
    </ligand>
</feature>
<evidence type="ECO:0000256" key="4">
    <source>
        <dbReference type="ARBA" id="ARBA00017068"/>
    </source>
</evidence>
<keyword evidence="9 11" id="KW-0456">Lyase</keyword>
<comment type="cofactor">
    <cofactor evidence="11">
        <name>Mg(2+)</name>
        <dbReference type="ChEBI" id="CHEBI:18420"/>
    </cofactor>
    <text evidence="11">Binds a second Mg(2+) ion via substrate during catalysis.</text>
</comment>
<evidence type="ECO:0000256" key="11">
    <source>
        <dbReference type="HAMAP-Rule" id="MF_00318"/>
    </source>
</evidence>
<keyword evidence="11" id="KW-0963">Cytoplasm</keyword>
<dbReference type="PANTHER" id="PTHR11902">
    <property type="entry name" value="ENOLASE"/>
    <property type="match status" value="1"/>
</dbReference>
<dbReference type="CDD" id="cd03313">
    <property type="entry name" value="enolase"/>
    <property type="match status" value="1"/>
</dbReference>
<dbReference type="SMART" id="SM01193">
    <property type="entry name" value="Enolase_N"/>
    <property type="match status" value="1"/>
</dbReference>
<dbReference type="Gene3D" id="3.30.390.10">
    <property type="entry name" value="Enolase-like, N-terminal domain"/>
    <property type="match status" value="1"/>
</dbReference>
<dbReference type="PRINTS" id="PR00148">
    <property type="entry name" value="ENOLASE"/>
</dbReference>
<comment type="function">
    <text evidence="11">Catalyzes the reversible conversion of 2-phosphoglycerate (2-PG) into phosphoenolpyruvate (PEP). It is essential for the degradation of carbohydrates via glycolysis.</text>
</comment>
<dbReference type="Proteomes" id="UP000716906">
    <property type="component" value="Unassembled WGS sequence"/>
</dbReference>
<feature type="binding site" evidence="11">
    <location>
        <position position="377"/>
    </location>
    <ligand>
        <name>(2R)-2-phosphoglycerate</name>
        <dbReference type="ChEBI" id="CHEBI:58289"/>
    </ligand>
</feature>
<dbReference type="SFLD" id="SFLDS00001">
    <property type="entry name" value="Enolase"/>
    <property type="match status" value="1"/>
</dbReference>
<evidence type="ECO:0000256" key="10">
    <source>
        <dbReference type="ARBA" id="ARBA00048951"/>
    </source>
</evidence>
<dbReference type="SFLD" id="SFLDF00002">
    <property type="entry name" value="enolase"/>
    <property type="match status" value="1"/>
</dbReference>
<dbReference type="GO" id="GO:0004634">
    <property type="term" value="F:phosphopyruvate hydratase activity"/>
    <property type="evidence" value="ECO:0007669"/>
    <property type="project" value="UniProtKB-EC"/>
</dbReference>
<dbReference type="InterPro" id="IPR020809">
    <property type="entry name" value="Enolase_CS"/>
</dbReference>
<keyword evidence="8 11" id="KW-0324">Glycolysis</keyword>
<dbReference type="NCBIfam" id="TIGR01060">
    <property type="entry name" value="eno"/>
    <property type="match status" value="1"/>
</dbReference>
<dbReference type="PANTHER" id="PTHR11902:SF1">
    <property type="entry name" value="ENOLASE"/>
    <property type="match status" value="1"/>
</dbReference>
<evidence type="ECO:0000256" key="9">
    <source>
        <dbReference type="ARBA" id="ARBA00023239"/>
    </source>
</evidence>
<dbReference type="RefSeq" id="WP_138303767.1">
    <property type="nucleotide sequence ID" value="NZ_JACLYY010000015.1"/>
</dbReference>
<keyword evidence="15" id="KW-1185">Reference proteome</keyword>
<dbReference type="InterPro" id="IPR020810">
    <property type="entry name" value="Enolase_C"/>
</dbReference>
<dbReference type="Pfam" id="PF03952">
    <property type="entry name" value="Enolase_N"/>
    <property type="match status" value="1"/>
</dbReference>
<evidence type="ECO:0000256" key="7">
    <source>
        <dbReference type="ARBA" id="ARBA00022842"/>
    </source>
</evidence>
<feature type="binding site" evidence="11">
    <location>
        <position position="166"/>
    </location>
    <ligand>
        <name>(2R)-2-phosphoglycerate</name>
        <dbReference type="ChEBI" id="CHEBI:58289"/>
    </ligand>
</feature>
<feature type="binding site" evidence="11">
    <location>
        <position position="323"/>
    </location>
    <ligand>
        <name>Mg(2+)</name>
        <dbReference type="ChEBI" id="CHEBI:18420"/>
    </ligand>
</feature>
<dbReference type="HAMAP" id="MF_00318">
    <property type="entry name" value="Enolase"/>
    <property type="match status" value="1"/>
</dbReference>
<comment type="pathway">
    <text evidence="1 11">Carbohydrate degradation; glycolysis; pyruvate from D-glyceraldehyde 3-phosphate: step 4/5.</text>
</comment>
<accession>A0ABS2EBQ2</accession>